<evidence type="ECO:0000259" key="1">
    <source>
        <dbReference type="Pfam" id="PF20557"/>
    </source>
</evidence>
<reference evidence="2" key="1">
    <citation type="journal article" date="2014" name="Int. J. Syst. Evol. Microbiol.">
        <title>Complete genome of a new Firmicutes species belonging to the dominant human colonic microbiota ('Ruminococcus bicirculans') reveals two chromosomes and a selective capacity to utilize plant glucans.</title>
        <authorList>
            <consortium name="NISC Comparative Sequencing Program"/>
            <person name="Wegmann U."/>
            <person name="Louis P."/>
            <person name="Goesmann A."/>
            <person name="Henrissat B."/>
            <person name="Duncan S.H."/>
            <person name="Flint H.J."/>
        </authorList>
    </citation>
    <scope>NUCLEOTIDE SEQUENCE</scope>
    <source>
        <strain evidence="2">NBRC 103408</strain>
    </source>
</reference>
<sequence length="155" mass="16850">MILETGSGIEGADSYVGLADASSHFAALGHHSWNAAADPVREQALIRASLYVDSFEYPGRPRSDRQGLKWPRTGARDADGRLLAELPHALRTAVLELAARFVTGGTDLMGGREVSRQKIGPVEIVYSGAGRQPSFVFRLLQQIGARPARRELRRG</sequence>
<proteinExistence type="predicted"/>
<dbReference type="InterPro" id="IPR046787">
    <property type="entry name" value="DnaT_2"/>
</dbReference>
<protein>
    <recommendedName>
        <fullName evidence="1">Putative DnaT-like domain-containing protein</fullName>
    </recommendedName>
</protein>
<reference evidence="2" key="2">
    <citation type="submission" date="2023-01" db="EMBL/GenBank/DDBJ databases">
        <title>Draft genome sequence of Sneathiella chinensis strain NBRC 103408.</title>
        <authorList>
            <person name="Sun Q."/>
            <person name="Mori K."/>
        </authorList>
    </citation>
    <scope>NUCLEOTIDE SEQUENCE</scope>
    <source>
        <strain evidence="2">NBRC 103408</strain>
    </source>
</reference>
<dbReference type="EMBL" id="BSNF01000008">
    <property type="protein sequence ID" value="GLQ07515.1"/>
    <property type="molecule type" value="Genomic_DNA"/>
</dbReference>
<accession>A0ABQ5U5T2</accession>
<organism evidence="2 3">
    <name type="scientific">Sneathiella chinensis</name>
    <dbReference type="NCBI Taxonomy" id="349750"/>
    <lineage>
        <taxon>Bacteria</taxon>
        <taxon>Pseudomonadati</taxon>
        <taxon>Pseudomonadota</taxon>
        <taxon>Alphaproteobacteria</taxon>
        <taxon>Sneathiellales</taxon>
        <taxon>Sneathiellaceae</taxon>
        <taxon>Sneathiella</taxon>
    </lineage>
</organism>
<dbReference type="Proteomes" id="UP001161409">
    <property type="component" value="Unassembled WGS sequence"/>
</dbReference>
<evidence type="ECO:0000313" key="3">
    <source>
        <dbReference type="Proteomes" id="UP001161409"/>
    </source>
</evidence>
<dbReference type="Pfam" id="PF20557">
    <property type="entry name" value="DnaT_2"/>
    <property type="match status" value="1"/>
</dbReference>
<feature type="domain" description="Putative DnaT-like" evidence="1">
    <location>
        <begin position="1"/>
        <end position="131"/>
    </location>
</feature>
<comment type="caution">
    <text evidence="2">The sequence shown here is derived from an EMBL/GenBank/DDBJ whole genome shotgun (WGS) entry which is preliminary data.</text>
</comment>
<keyword evidence="3" id="KW-1185">Reference proteome</keyword>
<gene>
    <name evidence="2" type="ORF">GCM10007924_27360</name>
</gene>
<dbReference type="RefSeq" id="WP_169561582.1">
    <property type="nucleotide sequence ID" value="NZ_BSNF01000008.1"/>
</dbReference>
<name>A0ABQ5U5T2_9PROT</name>
<evidence type="ECO:0000313" key="2">
    <source>
        <dbReference type="EMBL" id="GLQ07515.1"/>
    </source>
</evidence>